<feature type="transmembrane region" description="Helical" evidence="8">
    <location>
        <begin position="134"/>
        <end position="154"/>
    </location>
</feature>
<gene>
    <name evidence="9" type="primary">ygaZ</name>
    <name evidence="10" type="ORF">HNP96_001203</name>
    <name evidence="9" type="ORF">MMJJ_04030</name>
</gene>
<comment type="subcellular location">
    <subcellularLocation>
        <location evidence="1">Cell membrane</location>
        <topology evidence="1">Multi-pass membrane protein</topology>
    </subcellularLocation>
</comment>
<evidence type="ECO:0000256" key="2">
    <source>
        <dbReference type="ARBA" id="ARBA00010735"/>
    </source>
</evidence>
<dbReference type="GO" id="GO:1903785">
    <property type="term" value="P:L-valine transmembrane transport"/>
    <property type="evidence" value="ECO:0007669"/>
    <property type="project" value="TreeGrafter"/>
</dbReference>
<name>A0A2L1C9E4_METMI</name>
<reference evidence="11" key="1">
    <citation type="journal article" date="2018" name="Genome Announc.">
        <title>Complete Genome Sequence of the Methanococcus maripaludis Type Strain JJ (DSM 2067), a Model for Selenoprotein Synthesis in Archaea.</title>
        <authorList>
            <person name="Poehlein A."/>
            <person name="Heym D."/>
            <person name="Quitzke V."/>
            <person name="Fersch J."/>
            <person name="Daniel R."/>
            <person name="Rother M."/>
        </authorList>
    </citation>
    <scope>NUCLEOTIDE SEQUENCE [LARGE SCALE GENOMIC DNA]</scope>
    <source>
        <strain evidence="11">DSM 2067</strain>
    </source>
</reference>
<evidence type="ECO:0000256" key="1">
    <source>
        <dbReference type="ARBA" id="ARBA00004651"/>
    </source>
</evidence>
<feature type="transmembrane region" description="Helical" evidence="8">
    <location>
        <begin position="188"/>
        <end position="208"/>
    </location>
</feature>
<keyword evidence="5 8" id="KW-0812">Transmembrane</keyword>
<keyword evidence="4" id="KW-1003">Cell membrane</keyword>
<feature type="transmembrane region" description="Helical" evidence="8">
    <location>
        <begin position="166"/>
        <end position="182"/>
    </location>
</feature>
<reference evidence="9" key="2">
    <citation type="submission" date="2018-02" db="EMBL/GenBank/DDBJ databases">
        <title>Complete genome sequence of the Methanococcus maripaludis type strain JJ (DSM 2067), a model for selenoprotein synthesis in Archaea.</title>
        <authorList>
            <person name="Poehlein A."/>
            <person name="Heym D."/>
            <person name="Quitzke V."/>
            <person name="Fersch J."/>
            <person name="Daniel R."/>
            <person name="Rother M."/>
        </authorList>
    </citation>
    <scope>NUCLEOTIDE SEQUENCE [LARGE SCALE GENOMIC DNA]</scope>
    <source>
        <strain evidence="9">DSM 2067</strain>
    </source>
</reference>
<keyword evidence="7 8" id="KW-0472">Membrane</keyword>
<dbReference type="InterPro" id="IPR011606">
    <property type="entry name" value="Brnchd-chn_aa_trnsp_permease"/>
</dbReference>
<proteinExistence type="inferred from homology"/>
<dbReference type="RefSeq" id="WP_104837448.1">
    <property type="nucleotide sequence ID" value="NZ_CP026606.1"/>
</dbReference>
<evidence type="ECO:0000313" key="9">
    <source>
        <dbReference type="EMBL" id="AVB75820.1"/>
    </source>
</evidence>
<protein>
    <submittedName>
        <fullName evidence="10">4-azaleucine resistance transporter AzlC</fullName>
    </submittedName>
    <submittedName>
        <fullName evidence="9">Inner membrane protein YgaZ</fullName>
    </submittedName>
</protein>
<dbReference type="GO" id="GO:0005886">
    <property type="term" value="C:plasma membrane"/>
    <property type="evidence" value="ECO:0007669"/>
    <property type="project" value="UniProtKB-SubCell"/>
</dbReference>
<keyword evidence="3" id="KW-0813">Transport</keyword>
<dbReference type="GeneID" id="36101496"/>
<feature type="transmembrane region" description="Helical" evidence="8">
    <location>
        <begin position="215"/>
        <end position="233"/>
    </location>
</feature>
<dbReference type="EMBL" id="JACHED010000002">
    <property type="protein sequence ID" value="MBB6497162.1"/>
    <property type="molecule type" value="Genomic_DNA"/>
</dbReference>
<evidence type="ECO:0000313" key="12">
    <source>
        <dbReference type="Proteomes" id="UP000590564"/>
    </source>
</evidence>
<comment type="similarity">
    <text evidence="2">Belongs to the AzlC family.</text>
</comment>
<reference evidence="10 12" key="3">
    <citation type="submission" date="2020-08" db="EMBL/GenBank/DDBJ databases">
        <title>Genomic Encyclopedia of Type Strains, Phase IV (KMG-V): Genome sequencing to study the core and pangenomes of soil and plant-associated prokaryotes.</title>
        <authorList>
            <person name="Whitman W."/>
        </authorList>
    </citation>
    <scope>NUCLEOTIDE SEQUENCE [LARGE SCALE GENOMIC DNA]</scope>
    <source>
        <strain evidence="10 12">D1</strain>
    </source>
</reference>
<dbReference type="Proteomes" id="UP000590564">
    <property type="component" value="Unassembled WGS sequence"/>
</dbReference>
<accession>A0A2L1C9E4</accession>
<sequence length="238" mass="26215">MKQLSFNKLYFEGIKDAIPISIGYLPIGIAFGVLAKSMGIPYEISILMSLIIFAGASQFVGVNLIAIGTSSFEIVLTTFILNLRHFLMSSSLSQRIDYTKSKKFLSLISFGVTDETFAVASLKEELKLSPEFLFGLNFTAFFAWNFGTFLGIFLAESIPKEIQSSMGISLYVMFIGLLIPAVRRSTKVLKIVLVAIFISSALTWVPVFKFISTGWIIIITTIVASFIGAKFIHGDGDE</sequence>
<dbReference type="Pfam" id="PF03591">
    <property type="entry name" value="AzlC"/>
    <property type="match status" value="1"/>
</dbReference>
<evidence type="ECO:0000256" key="8">
    <source>
        <dbReference type="SAM" id="Phobius"/>
    </source>
</evidence>
<dbReference type="AlphaFoldDB" id="A0A2L1C9E4"/>
<dbReference type="PANTHER" id="PTHR34979">
    <property type="entry name" value="INNER MEMBRANE PROTEIN YGAZ"/>
    <property type="match status" value="1"/>
</dbReference>
<keyword evidence="6 8" id="KW-1133">Transmembrane helix</keyword>
<dbReference type="KEGG" id="mmad:MMJJ_04030"/>
<evidence type="ECO:0000256" key="6">
    <source>
        <dbReference type="ARBA" id="ARBA00022989"/>
    </source>
</evidence>
<dbReference type="Proteomes" id="UP000239462">
    <property type="component" value="Chromosome"/>
</dbReference>
<evidence type="ECO:0000256" key="4">
    <source>
        <dbReference type="ARBA" id="ARBA00022475"/>
    </source>
</evidence>
<feature type="transmembrane region" description="Helical" evidence="8">
    <location>
        <begin position="17"/>
        <end position="35"/>
    </location>
</feature>
<feature type="transmembrane region" description="Helical" evidence="8">
    <location>
        <begin position="42"/>
        <end position="59"/>
    </location>
</feature>
<evidence type="ECO:0000313" key="10">
    <source>
        <dbReference type="EMBL" id="MBB6497162.1"/>
    </source>
</evidence>
<organism evidence="9 11">
    <name type="scientific">Methanococcus maripaludis</name>
    <name type="common">Methanococcus deltae</name>
    <dbReference type="NCBI Taxonomy" id="39152"/>
    <lineage>
        <taxon>Archaea</taxon>
        <taxon>Methanobacteriati</taxon>
        <taxon>Methanobacteriota</taxon>
        <taxon>Methanomada group</taxon>
        <taxon>Methanococci</taxon>
        <taxon>Methanococcales</taxon>
        <taxon>Methanococcaceae</taxon>
        <taxon>Methanococcus</taxon>
    </lineage>
</organism>
<evidence type="ECO:0000256" key="3">
    <source>
        <dbReference type="ARBA" id="ARBA00022448"/>
    </source>
</evidence>
<dbReference type="PANTHER" id="PTHR34979:SF1">
    <property type="entry name" value="INNER MEMBRANE PROTEIN YGAZ"/>
    <property type="match status" value="1"/>
</dbReference>
<evidence type="ECO:0000313" key="11">
    <source>
        <dbReference type="Proteomes" id="UP000239462"/>
    </source>
</evidence>
<evidence type="ECO:0000256" key="7">
    <source>
        <dbReference type="ARBA" id="ARBA00023136"/>
    </source>
</evidence>
<evidence type="ECO:0000256" key="5">
    <source>
        <dbReference type="ARBA" id="ARBA00022692"/>
    </source>
</evidence>
<dbReference type="EMBL" id="CP026606">
    <property type="protein sequence ID" value="AVB75820.1"/>
    <property type="molecule type" value="Genomic_DNA"/>
</dbReference>